<reference evidence="1 2" key="1">
    <citation type="submission" date="2023-03" db="EMBL/GenBank/DDBJ databases">
        <title>Complete genome of Arcanobacterium canis strain DSM 25104 isolated in 2010 from a canine otitis externa in Germany.</title>
        <authorList>
            <person name="Borowiak M."/>
            <person name="Kreitlow A."/>
            <person name="Malorny B."/>
            <person name="Laemmler C."/>
            <person name="Prenger-Berninghoff E."/>
            <person name="Ploetz M."/>
            <person name="Abdulmawjood A."/>
        </authorList>
    </citation>
    <scope>NUCLEOTIDE SEQUENCE [LARGE SCALE GENOMIC DNA]</scope>
    <source>
        <strain evidence="1 2">DSM 25104</strain>
    </source>
</reference>
<dbReference type="RefSeq" id="WP_278012499.1">
    <property type="nucleotide sequence ID" value="NZ_CP121208.1"/>
</dbReference>
<dbReference type="Pfam" id="PF20060">
    <property type="entry name" value="DUF6459"/>
    <property type="match status" value="1"/>
</dbReference>
<sequence>MSAQANVTPQPRREHPVIYARRHVDHLRFASVPERNPYDSLAEWRDHQVELTKPLPENFPAPKIAVAQMIGQCVEVLLGHRPIRQVQNWMTPEVFHSLSRHAGLVKRAGATPTRCLPPRVRRILLTQPQPRTAECSVALFDGMRIRAASARIEVRRGHWHLVNLEIY</sequence>
<proteinExistence type="predicted"/>
<dbReference type="Proteomes" id="UP001215216">
    <property type="component" value="Chromosome"/>
</dbReference>
<evidence type="ECO:0000313" key="1">
    <source>
        <dbReference type="EMBL" id="WFM83073.1"/>
    </source>
</evidence>
<keyword evidence="2" id="KW-1185">Reference proteome</keyword>
<organism evidence="1 2">
    <name type="scientific">Arcanobacterium canis</name>
    <dbReference type="NCBI Taxonomy" id="999183"/>
    <lineage>
        <taxon>Bacteria</taxon>
        <taxon>Bacillati</taxon>
        <taxon>Actinomycetota</taxon>
        <taxon>Actinomycetes</taxon>
        <taxon>Actinomycetales</taxon>
        <taxon>Actinomycetaceae</taxon>
        <taxon>Arcanobacterium</taxon>
    </lineage>
</organism>
<dbReference type="InterPro" id="IPR045596">
    <property type="entry name" value="DUF6459"/>
</dbReference>
<protein>
    <submittedName>
        <fullName evidence="1">Rv3235 family protein</fullName>
    </submittedName>
</protein>
<dbReference type="EMBL" id="CP121208">
    <property type="protein sequence ID" value="WFM83073.1"/>
    <property type="molecule type" value="Genomic_DNA"/>
</dbReference>
<accession>A0ABY8FX53</accession>
<name>A0ABY8FX53_9ACTO</name>
<gene>
    <name evidence="1" type="ORF">P7079_06660</name>
</gene>
<evidence type="ECO:0000313" key="2">
    <source>
        <dbReference type="Proteomes" id="UP001215216"/>
    </source>
</evidence>